<sequence>MSAPIIVHPPSPSGGRRVTAQGQILGLAHSDRDVTEFLRRAGIEDAELVLDDRMWVEWRGGRAHRYEAA</sequence>
<dbReference type="AlphaFoldDB" id="A0A939JHL4"/>
<gene>
    <name evidence="1" type="ORF">J0695_13145</name>
</gene>
<protein>
    <submittedName>
        <fullName evidence="1">Uncharacterized protein</fullName>
    </submittedName>
</protein>
<proteinExistence type="predicted"/>
<accession>A0A939JHL4</accession>
<comment type="caution">
    <text evidence="1">The sequence shown here is derived from an EMBL/GenBank/DDBJ whole genome shotgun (WGS) entry which is preliminary data.</text>
</comment>
<dbReference type="EMBL" id="JAFLRJ010000115">
    <property type="protein sequence ID" value="MBO0512747.1"/>
    <property type="molecule type" value="Genomic_DNA"/>
</dbReference>
<evidence type="ECO:0000313" key="2">
    <source>
        <dbReference type="Proteomes" id="UP000664167"/>
    </source>
</evidence>
<keyword evidence="2" id="KW-1185">Reference proteome</keyword>
<evidence type="ECO:0000313" key="1">
    <source>
        <dbReference type="EMBL" id="MBO0512747.1"/>
    </source>
</evidence>
<dbReference type="Proteomes" id="UP000664167">
    <property type="component" value="Unassembled WGS sequence"/>
</dbReference>
<reference evidence="1" key="1">
    <citation type="submission" date="2021-03" db="EMBL/GenBank/DDBJ databases">
        <title>Streptomyces poriferae sp. nov., a novel marine sponge-derived Actinobacteria species with anti-MRSA activity.</title>
        <authorList>
            <person name="Sandoval-Powers M."/>
            <person name="Kralova S."/>
            <person name="Nguyen G.-S."/>
            <person name="Fawwal D."/>
            <person name="Degnes K."/>
            <person name="Klinkenberg G."/>
            <person name="Sletta H."/>
            <person name="Wentzel A."/>
            <person name="Liles M.R."/>
        </authorList>
    </citation>
    <scope>NUCLEOTIDE SEQUENCE</scope>
    <source>
        <strain evidence="1">DSM 41794</strain>
    </source>
</reference>
<dbReference type="RefSeq" id="WP_206962180.1">
    <property type="nucleotide sequence ID" value="NZ_BAAAJJ010000004.1"/>
</dbReference>
<organism evidence="1 2">
    <name type="scientific">Streptomyces beijiangensis</name>
    <dbReference type="NCBI Taxonomy" id="163361"/>
    <lineage>
        <taxon>Bacteria</taxon>
        <taxon>Bacillati</taxon>
        <taxon>Actinomycetota</taxon>
        <taxon>Actinomycetes</taxon>
        <taxon>Kitasatosporales</taxon>
        <taxon>Streptomycetaceae</taxon>
        <taxon>Streptomyces</taxon>
    </lineage>
</organism>
<name>A0A939JHL4_9ACTN</name>